<feature type="domain" description="Glycosyltransferase family 28 N-terminal" evidence="11">
    <location>
        <begin position="7"/>
        <end position="145"/>
    </location>
</feature>
<evidence type="ECO:0000256" key="10">
    <source>
        <dbReference type="HAMAP-Rule" id="MF_00033"/>
    </source>
</evidence>
<feature type="binding site" evidence="10">
    <location>
        <position position="199"/>
    </location>
    <ligand>
        <name>UDP-N-acetyl-alpha-D-glucosamine</name>
        <dbReference type="ChEBI" id="CHEBI:57705"/>
    </ligand>
</feature>
<dbReference type="SUPFAM" id="SSF53756">
    <property type="entry name" value="UDP-Glycosyltransferase/glycogen phosphorylase"/>
    <property type="match status" value="1"/>
</dbReference>
<feature type="binding site" evidence="10">
    <location>
        <position position="127"/>
    </location>
    <ligand>
        <name>UDP-N-acetyl-alpha-D-glucosamine</name>
        <dbReference type="ChEBI" id="CHEBI:57705"/>
    </ligand>
</feature>
<keyword evidence="7 10" id="KW-0472">Membrane</keyword>
<gene>
    <name evidence="10 13" type="primary">murG</name>
    <name evidence="13" type="ORF">ENK44_16340</name>
</gene>
<dbReference type="InterPro" id="IPR004276">
    <property type="entry name" value="GlycoTrans_28_N"/>
</dbReference>
<evidence type="ECO:0000313" key="13">
    <source>
        <dbReference type="EMBL" id="HGY57278.1"/>
    </source>
</evidence>
<keyword evidence="5 10" id="KW-0133">Cell shape</keyword>
<dbReference type="InterPro" id="IPR007235">
    <property type="entry name" value="Glyco_trans_28_C"/>
</dbReference>
<dbReference type="Gene3D" id="3.40.50.2000">
    <property type="entry name" value="Glycogen Phosphorylase B"/>
    <property type="match status" value="2"/>
</dbReference>
<dbReference type="GO" id="GO:0050511">
    <property type="term" value="F:undecaprenyldiphospho-muramoylpentapeptide beta-N-acetylglucosaminyltransferase activity"/>
    <property type="evidence" value="ECO:0007669"/>
    <property type="project" value="UniProtKB-UniRule"/>
</dbReference>
<keyword evidence="8 10" id="KW-0131">Cell cycle</keyword>
<comment type="caution">
    <text evidence="13">The sequence shown here is derived from an EMBL/GenBank/DDBJ whole genome shotgun (WGS) entry which is preliminary data.</text>
</comment>
<feature type="binding site" evidence="10">
    <location>
        <position position="254"/>
    </location>
    <ligand>
        <name>UDP-N-acetyl-alpha-D-glucosamine</name>
        <dbReference type="ChEBI" id="CHEBI:57705"/>
    </ligand>
</feature>
<dbReference type="NCBIfam" id="TIGR01133">
    <property type="entry name" value="murG"/>
    <property type="match status" value="1"/>
</dbReference>
<keyword evidence="2 10" id="KW-0132">Cell division</keyword>
<reference evidence="13" key="1">
    <citation type="journal article" date="2020" name="mSystems">
        <title>Genome- and Community-Level Interaction Insights into Carbon Utilization and Element Cycling Functions of Hydrothermarchaeota in Hydrothermal Sediment.</title>
        <authorList>
            <person name="Zhou Z."/>
            <person name="Liu Y."/>
            <person name="Xu W."/>
            <person name="Pan J."/>
            <person name="Luo Z.H."/>
            <person name="Li M."/>
        </authorList>
    </citation>
    <scope>NUCLEOTIDE SEQUENCE [LARGE SCALE GENOMIC DNA]</scope>
    <source>
        <strain evidence="13">HyVt-577</strain>
    </source>
</reference>
<evidence type="ECO:0000256" key="7">
    <source>
        <dbReference type="ARBA" id="ARBA00023136"/>
    </source>
</evidence>
<evidence type="ECO:0000256" key="6">
    <source>
        <dbReference type="ARBA" id="ARBA00022984"/>
    </source>
</evidence>
<evidence type="ECO:0000259" key="11">
    <source>
        <dbReference type="Pfam" id="PF03033"/>
    </source>
</evidence>
<evidence type="ECO:0000256" key="3">
    <source>
        <dbReference type="ARBA" id="ARBA00022676"/>
    </source>
</evidence>
<evidence type="ECO:0000256" key="8">
    <source>
        <dbReference type="ARBA" id="ARBA00023306"/>
    </source>
</evidence>
<dbReference type="Pfam" id="PF04101">
    <property type="entry name" value="Glyco_tran_28_C"/>
    <property type="match status" value="1"/>
</dbReference>
<comment type="subcellular location">
    <subcellularLocation>
        <location evidence="10">Cell membrane</location>
        <topology evidence="10">Peripheral membrane protein</topology>
        <orientation evidence="10">Cytoplasmic side</orientation>
    </subcellularLocation>
</comment>
<dbReference type="GO" id="GO:0005975">
    <property type="term" value="P:carbohydrate metabolic process"/>
    <property type="evidence" value="ECO:0007669"/>
    <property type="project" value="InterPro"/>
</dbReference>
<protein>
    <recommendedName>
        <fullName evidence="10">UDP-N-acetylglucosamine--N-acetylmuramyl-(pentapeptide) pyrophosphoryl-undecaprenol N-acetylglucosamine transferase</fullName>
        <ecNumber evidence="10">2.4.1.227</ecNumber>
    </recommendedName>
    <alternativeName>
        <fullName evidence="10">Undecaprenyl-PP-MurNAc-pentapeptide-UDPGlcNAc GlcNAc transferase</fullName>
    </alternativeName>
</protein>
<dbReference type="UniPathway" id="UPA00219"/>
<evidence type="ECO:0000259" key="12">
    <source>
        <dbReference type="Pfam" id="PF04101"/>
    </source>
</evidence>
<dbReference type="PANTHER" id="PTHR21015:SF22">
    <property type="entry name" value="GLYCOSYLTRANSFERASE"/>
    <property type="match status" value="1"/>
</dbReference>
<feature type="binding site" evidence="10">
    <location>
        <position position="169"/>
    </location>
    <ligand>
        <name>UDP-N-acetyl-alpha-D-glucosamine</name>
        <dbReference type="ChEBI" id="CHEBI:57705"/>
    </ligand>
</feature>
<dbReference type="HAMAP" id="MF_00033">
    <property type="entry name" value="MurG"/>
    <property type="match status" value="1"/>
</dbReference>
<comment type="catalytic activity">
    <reaction evidence="10">
        <text>di-trans,octa-cis-undecaprenyl diphospho-N-acetyl-alpha-D-muramoyl-L-alanyl-D-glutamyl-meso-2,6-diaminopimeloyl-D-alanyl-D-alanine + UDP-N-acetyl-alpha-D-glucosamine = di-trans,octa-cis-undecaprenyl diphospho-[N-acetyl-alpha-D-glucosaminyl-(1-&gt;4)]-N-acetyl-alpha-D-muramoyl-L-alanyl-D-glutamyl-meso-2,6-diaminopimeloyl-D-alanyl-D-alanine + UDP + H(+)</text>
        <dbReference type="Rhea" id="RHEA:31227"/>
        <dbReference type="ChEBI" id="CHEBI:15378"/>
        <dbReference type="ChEBI" id="CHEBI:57705"/>
        <dbReference type="ChEBI" id="CHEBI:58223"/>
        <dbReference type="ChEBI" id="CHEBI:61387"/>
        <dbReference type="ChEBI" id="CHEBI:61388"/>
        <dbReference type="EC" id="2.4.1.227"/>
    </reaction>
</comment>
<dbReference type="GO" id="GO:0008360">
    <property type="term" value="P:regulation of cell shape"/>
    <property type="evidence" value="ECO:0007669"/>
    <property type="project" value="UniProtKB-KW"/>
</dbReference>
<dbReference type="GO" id="GO:0071555">
    <property type="term" value="P:cell wall organization"/>
    <property type="evidence" value="ECO:0007669"/>
    <property type="project" value="UniProtKB-KW"/>
</dbReference>
<keyword evidence="1 10" id="KW-1003">Cell membrane</keyword>
<evidence type="ECO:0000256" key="1">
    <source>
        <dbReference type="ARBA" id="ARBA00022475"/>
    </source>
</evidence>
<evidence type="ECO:0000256" key="4">
    <source>
        <dbReference type="ARBA" id="ARBA00022679"/>
    </source>
</evidence>
<dbReference type="GO" id="GO:0005886">
    <property type="term" value="C:plasma membrane"/>
    <property type="evidence" value="ECO:0007669"/>
    <property type="project" value="UniProtKB-SubCell"/>
</dbReference>
<keyword evidence="3 10" id="KW-0328">Glycosyltransferase</keyword>
<dbReference type="EC" id="2.4.1.227" evidence="10"/>
<evidence type="ECO:0000256" key="2">
    <source>
        <dbReference type="ARBA" id="ARBA00022618"/>
    </source>
</evidence>
<dbReference type="CDD" id="cd03785">
    <property type="entry name" value="GT28_MurG"/>
    <property type="match status" value="1"/>
</dbReference>
<dbReference type="Proteomes" id="UP000885779">
    <property type="component" value="Unassembled WGS sequence"/>
</dbReference>
<sequence length="373" mass="41270">MTKKLKIVIAGGGTGGHLFPALEIAKAIQKKWQADILFFGTENGIEQKWVPREGFPLVNLPVAGFHRRITVKNLTFPFKLFKSLAVCRKELTAFQTDLAVGTGGYVMGPVLKSAQKLGIPFVLQEQNSYPGVTTRLLAAGAERVFLAYEEARSYLPAESRTVLCGNPLRLKKVKENRETLRSRFGLSADKKTILVFGGSQGAASINRAVWELLQRRFFPPEYQLLWQTGAREYEKMAAHVRENNSTAVQVKPFIEDMAAAYALADFAVCRAGAMTISELIFSGLPAVFVPYPHAAADHQFHNARAVADKKAALLVRDDEKLTENLAGALQSIFDGQADLQAMSEKMKALYRGDPLPVILEHIEAVLRERGRIK</sequence>
<evidence type="ECO:0000256" key="9">
    <source>
        <dbReference type="ARBA" id="ARBA00023316"/>
    </source>
</evidence>
<name>A0A7V4U3I7_CALAY</name>
<feature type="binding site" evidence="10">
    <location>
        <position position="299"/>
    </location>
    <ligand>
        <name>UDP-N-acetyl-alpha-D-glucosamine</name>
        <dbReference type="ChEBI" id="CHEBI:57705"/>
    </ligand>
</feature>
<dbReference type="GO" id="GO:0051301">
    <property type="term" value="P:cell division"/>
    <property type="evidence" value="ECO:0007669"/>
    <property type="project" value="UniProtKB-KW"/>
</dbReference>
<comment type="similarity">
    <text evidence="10">Belongs to the glycosyltransferase 28 family. MurG subfamily.</text>
</comment>
<dbReference type="PANTHER" id="PTHR21015">
    <property type="entry name" value="UDP-N-ACETYLGLUCOSAMINE--N-ACETYLMURAMYL-(PENTAPEPTIDE) PYROPHOSPHORYL-UNDECAPRENOL N-ACETYLGLUCOSAMINE TRANSFERASE 1"/>
    <property type="match status" value="1"/>
</dbReference>
<keyword evidence="9 10" id="KW-0961">Cell wall biogenesis/degradation</keyword>
<keyword evidence="4 10" id="KW-0808">Transferase</keyword>
<comment type="pathway">
    <text evidence="10">Cell wall biogenesis; peptidoglycan biosynthesis.</text>
</comment>
<dbReference type="Pfam" id="PF03033">
    <property type="entry name" value="Glyco_transf_28"/>
    <property type="match status" value="1"/>
</dbReference>
<comment type="caution">
    <text evidence="10">Lacks conserved residue(s) required for the propagation of feature annotation.</text>
</comment>
<dbReference type="AlphaFoldDB" id="A0A7V4U3I7"/>
<proteinExistence type="inferred from homology"/>
<accession>A0A7V4U3I7</accession>
<organism evidence="13">
    <name type="scientific">Caldithrix abyssi</name>
    <dbReference type="NCBI Taxonomy" id="187145"/>
    <lineage>
        <taxon>Bacteria</taxon>
        <taxon>Pseudomonadati</taxon>
        <taxon>Calditrichota</taxon>
        <taxon>Calditrichia</taxon>
        <taxon>Calditrichales</taxon>
        <taxon>Calditrichaceae</taxon>
        <taxon>Caldithrix</taxon>
    </lineage>
</organism>
<feature type="binding site" evidence="10">
    <location>
        <begin position="14"/>
        <end position="16"/>
    </location>
    <ligand>
        <name>UDP-N-acetyl-alpha-D-glucosamine</name>
        <dbReference type="ChEBI" id="CHEBI:57705"/>
    </ligand>
</feature>
<evidence type="ECO:0000256" key="5">
    <source>
        <dbReference type="ARBA" id="ARBA00022960"/>
    </source>
</evidence>
<feature type="domain" description="Glycosyl transferase family 28 C-terminal" evidence="12">
    <location>
        <begin position="192"/>
        <end position="346"/>
    </location>
</feature>
<keyword evidence="6 10" id="KW-0573">Peptidoglycan synthesis</keyword>
<comment type="function">
    <text evidence="10">Cell wall formation. Catalyzes the transfer of a GlcNAc subunit on undecaprenyl-pyrophosphoryl-MurNAc-pentapeptide (lipid intermediate I) to form undecaprenyl-pyrophosphoryl-MurNAc-(pentapeptide)GlcNAc (lipid intermediate II).</text>
</comment>
<dbReference type="GO" id="GO:0009252">
    <property type="term" value="P:peptidoglycan biosynthetic process"/>
    <property type="evidence" value="ECO:0007669"/>
    <property type="project" value="UniProtKB-UniRule"/>
</dbReference>
<dbReference type="InterPro" id="IPR006009">
    <property type="entry name" value="GlcNAc_MurG"/>
</dbReference>
<dbReference type="EMBL" id="DRQG01000151">
    <property type="protein sequence ID" value="HGY57278.1"/>
    <property type="molecule type" value="Genomic_DNA"/>
</dbReference>